<evidence type="ECO:0000259" key="1">
    <source>
        <dbReference type="Pfam" id="PF01261"/>
    </source>
</evidence>
<name>A0A7C3SQH7_9BACT</name>
<sequence length="259" mass="30368">MELVWSTSNIWNLSLEEALLLGKDFSKYVILDVGKLKDFLKEKGIDDLKNLLNEYDLKPLLIIHDEKVGGKFDEERIKEILVLSHHLNIPYFFINSDVKPENLSFIVALEVFKRNLERLKEIVDLPLVIKNNFHGIVNTFGKAYKLAKSLDNVFLYFDIFHYYLSGEELEVFRDKDLSLIKFVVLKDAENVPRYYLREYQQLFPGDGVIPIIQIFNYLREGGFDGYVVPELRRPEYEKMSAKDFVNTLFEKSKNILSNI</sequence>
<dbReference type="PANTHER" id="PTHR12110">
    <property type="entry name" value="HYDROXYPYRUVATE ISOMERASE"/>
    <property type="match status" value="1"/>
</dbReference>
<dbReference type="GO" id="GO:0016853">
    <property type="term" value="F:isomerase activity"/>
    <property type="evidence" value="ECO:0007669"/>
    <property type="project" value="UniProtKB-KW"/>
</dbReference>
<dbReference type="SUPFAM" id="SSF51658">
    <property type="entry name" value="Xylose isomerase-like"/>
    <property type="match status" value="1"/>
</dbReference>
<organism evidence="2">
    <name type="scientific">Dictyoglomus turgidum</name>
    <dbReference type="NCBI Taxonomy" id="513050"/>
    <lineage>
        <taxon>Bacteria</taxon>
        <taxon>Pseudomonadati</taxon>
        <taxon>Dictyoglomota</taxon>
        <taxon>Dictyoglomia</taxon>
        <taxon>Dictyoglomales</taxon>
        <taxon>Dictyoglomaceae</taxon>
        <taxon>Dictyoglomus</taxon>
    </lineage>
</organism>
<dbReference type="PANTHER" id="PTHR12110:SF21">
    <property type="entry name" value="XYLOSE ISOMERASE-LIKE TIM BARREL DOMAIN-CONTAINING PROTEIN"/>
    <property type="match status" value="1"/>
</dbReference>
<protein>
    <submittedName>
        <fullName evidence="2">Sugar phosphate isomerase/epimerase</fullName>
    </submittedName>
</protein>
<dbReference type="EMBL" id="DTGA01000061">
    <property type="protein sequence ID" value="HGB30762.1"/>
    <property type="molecule type" value="Genomic_DNA"/>
</dbReference>
<feature type="domain" description="Xylose isomerase-like TIM barrel" evidence="1">
    <location>
        <begin position="41"/>
        <end position="235"/>
    </location>
</feature>
<dbReference type="Pfam" id="PF01261">
    <property type="entry name" value="AP_endonuc_2"/>
    <property type="match status" value="1"/>
</dbReference>
<dbReference type="InterPro" id="IPR036237">
    <property type="entry name" value="Xyl_isomerase-like_sf"/>
</dbReference>
<dbReference type="AlphaFoldDB" id="A0A7C3SQH7"/>
<evidence type="ECO:0000313" key="2">
    <source>
        <dbReference type="EMBL" id="HGB30762.1"/>
    </source>
</evidence>
<reference evidence="2" key="1">
    <citation type="journal article" date="2020" name="mSystems">
        <title>Genome- and Community-Level Interaction Insights into Carbon Utilization and Element Cycling Functions of Hydrothermarchaeota in Hydrothermal Sediment.</title>
        <authorList>
            <person name="Zhou Z."/>
            <person name="Liu Y."/>
            <person name="Xu W."/>
            <person name="Pan J."/>
            <person name="Luo Z.H."/>
            <person name="Li M."/>
        </authorList>
    </citation>
    <scope>NUCLEOTIDE SEQUENCE [LARGE SCALE GENOMIC DNA]</scope>
    <source>
        <strain evidence="2">SpSt-751</strain>
    </source>
</reference>
<dbReference type="InterPro" id="IPR013022">
    <property type="entry name" value="Xyl_isomerase-like_TIM-brl"/>
</dbReference>
<dbReference type="Gene3D" id="3.20.20.150">
    <property type="entry name" value="Divalent-metal-dependent TIM barrel enzymes"/>
    <property type="match status" value="1"/>
</dbReference>
<comment type="caution">
    <text evidence="2">The sequence shown here is derived from an EMBL/GenBank/DDBJ whole genome shotgun (WGS) entry which is preliminary data.</text>
</comment>
<accession>A0A7C3SQH7</accession>
<keyword evidence="2" id="KW-0413">Isomerase</keyword>
<proteinExistence type="predicted"/>
<gene>
    <name evidence="2" type="ORF">ENV35_02650</name>
</gene>
<dbReference type="InterPro" id="IPR050312">
    <property type="entry name" value="IolE/XylAMocC-like"/>
</dbReference>